<dbReference type="AlphaFoldDB" id="A0A5C6YZZ7"/>
<evidence type="ECO:0008006" key="3">
    <source>
        <dbReference type="Google" id="ProtNLM"/>
    </source>
</evidence>
<name>A0A5C6YZZ7_9FLAO</name>
<evidence type="ECO:0000313" key="2">
    <source>
        <dbReference type="Proteomes" id="UP000321497"/>
    </source>
</evidence>
<dbReference type="EMBL" id="VORT01000007">
    <property type="protein sequence ID" value="TXD72792.1"/>
    <property type="molecule type" value="Genomic_DNA"/>
</dbReference>
<sequence length="322" mass="36518">MLQPGLHANTSDYRYGFQGQEMDDEVKGEGNSINYKYRMHDPRVGRFFATDPLEKKYPMLTPYQFSSNRPIDSKELEGLEGFQHTKYDIVNGVKVPIAQIVEVDIYVLVTSNKNDKISFKKGSGDDVKNILDSNYNPTYNDTKRNRRLGRANMSKEKFTTTIEGNVVPVEFKFNVFEKEISGSKDKRERFTQFYKEVEKETKNDFNIGGVDIRRGITIAQLLEFDINSPTLATSGGNGIKFRTGKIGRIIHEIIHNFFSYNEKYVMGDSSKKHADESIGGGGALLYGSDSPPNQNNVDHILKTLPNINESDIPDKNEINTTE</sequence>
<organism evidence="1 2">
    <name type="scientific">Aequorivita antarctica</name>
    <dbReference type="NCBI Taxonomy" id="153266"/>
    <lineage>
        <taxon>Bacteria</taxon>
        <taxon>Pseudomonadati</taxon>
        <taxon>Bacteroidota</taxon>
        <taxon>Flavobacteriia</taxon>
        <taxon>Flavobacteriales</taxon>
        <taxon>Flavobacteriaceae</taxon>
        <taxon>Aequorivita</taxon>
    </lineage>
</organism>
<protein>
    <recommendedName>
        <fullName evidence="3">RHS repeat-associated core domain-containing protein</fullName>
    </recommendedName>
</protein>
<dbReference type="RefSeq" id="WP_146848124.1">
    <property type="nucleotide sequence ID" value="NZ_VORT01000007.1"/>
</dbReference>
<comment type="caution">
    <text evidence="1">The sequence shown here is derived from an EMBL/GenBank/DDBJ whole genome shotgun (WGS) entry which is preliminary data.</text>
</comment>
<proteinExistence type="predicted"/>
<accession>A0A5C6YZZ7</accession>
<keyword evidence="2" id="KW-1185">Reference proteome</keyword>
<dbReference type="NCBIfam" id="TIGR03696">
    <property type="entry name" value="Rhs_assc_core"/>
    <property type="match status" value="1"/>
</dbReference>
<dbReference type="InterPro" id="IPR022385">
    <property type="entry name" value="Rhs_assc_core"/>
</dbReference>
<gene>
    <name evidence="1" type="ORF">ESU54_11285</name>
</gene>
<reference evidence="1 2" key="1">
    <citation type="submission" date="2019-08" db="EMBL/GenBank/DDBJ databases">
        <title>Genome of Aequorivita antarctica SW49 (type strain).</title>
        <authorList>
            <person name="Bowman J.P."/>
        </authorList>
    </citation>
    <scope>NUCLEOTIDE SEQUENCE [LARGE SCALE GENOMIC DNA]</scope>
    <source>
        <strain evidence="1 2">SW49</strain>
    </source>
</reference>
<evidence type="ECO:0000313" key="1">
    <source>
        <dbReference type="EMBL" id="TXD72792.1"/>
    </source>
</evidence>
<dbReference type="Proteomes" id="UP000321497">
    <property type="component" value="Unassembled WGS sequence"/>
</dbReference>
<dbReference type="Gene3D" id="2.180.10.10">
    <property type="entry name" value="RHS repeat-associated core"/>
    <property type="match status" value="1"/>
</dbReference>